<proteinExistence type="predicted"/>
<evidence type="ECO:0000256" key="1">
    <source>
        <dbReference type="SAM" id="MobiDB-lite"/>
    </source>
</evidence>
<feature type="compositionally biased region" description="Basic residues" evidence="1">
    <location>
        <begin position="110"/>
        <end position="121"/>
    </location>
</feature>
<dbReference type="EMBL" id="CAJVQB010017003">
    <property type="protein sequence ID" value="CAG8782311.1"/>
    <property type="molecule type" value="Genomic_DNA"/>
</dbReference>
<protein>
    <submittedName>
        <fullName evidence="2">37982_t:CDS:1</fullName>
    </submittedName>
</protein>
<sequence length="231" mass="26421">MQDKTDISLEKVHLICSKFAFESFLKQQEDLVVSGTYEVLAYKAFNKLLKCHHGTFVDLMQHTVEYILKNGIMPELTTKNIIEQQAKFKTINIDNSMDYNNLIIPEVKRSHGRSSNNKHIRSIKEDKENKPPTKKASTKPKSVKKNKMSYLTSVRLDIHISQNAVLQVHNLAGDESGTSQEYWFYAPEYAQLASDTYNMLVIVFGANPNASLLFLPFEQKPGLRRKPSVLQ</sequence>
<feature type="region of interest" description="Disordered" evidence="1">
    <location>
        <begin position="110"/>
        <end position="145"/>
    </location>
</feature>
<feature type="compositionally biased region" description="Basic and acidic residues" evidence="1">
    <location>
        <begin position="122"/>
        <end position="131"/>
    </location>
</feature>
<comment type="caution">
    <text evidence="2">The sequence shown here is derived from an EMBL/GenBank/DDBJ whole genome shotgun (WGS) entry which is preliminary data.</text>
</comment>
<evidence type="ECO:0000313" key="3">
    <source>
        <dbReference type="Proteomes" id="UP000789901"/>
    </source>
</evidence>
<keyword evidence="3" id="KW-1185">Reference proteome</keyword>
<name>A0ABN7VL18_GIGMA</name>
<accession>A0ABN7VL18</accession>
<evidence type="ECO:0000313" key="2">
    <source>
        <dbReference type="EMBL" id="CAG8782311.1"/>
    </source>
</evidence>
<dbReference type="Proteomes" id="UP000789901">
    <property type="component" value="Unassembled WGS sequence"/>
</dbReference>
<gene>
    <name evidence="2" type="ORF">GMARGA_LOCUS19911</name>
</gene>
<organism evidence="2 3">
    <name type="scientific">Gigaspora margarita</name>
    <dbReference type="NCBI Taxonomy" id="4874"/>
    <lineage>
        <taxon>Eukaryota</taxon>
        <taxon>Fungi</taxon>
        <taxon>Fungi incertae sedis</taxon>
        <taxon>Mucoromycota</taxon>
        <taxon>Glomeromycotina</taxon>
        <taxon>Glomeromycetes</taxon>
        <taxon>Diversisporales</taxon>
        <taxon>Gigasporaceae</taxon>
        <taxon>Gigaspora</taxon>
    </lineage>
</organism>
<reference evidence="2 3" key="1">
    <citation type="submission" date="2021-06" db="EMBL/GenBank/DDBJ databases">
        <authorList>
            <person name="Kallberg Y."/>
            <person name="Tangrot J."/>
            <person name="Rosling A."/>
        </authorList>
    </citation>
    <scope>NUCLEOTIDE SEQUENCE [LARGE SCALE GENOMIC DNA]</scope>
    <source>
        <strain evidence="2 3">120-4 pot B 10/14</strain>
    </source>
</reference>
<feature type="compositionally biased region" description="Basic residues" evidence="1">
    <location>
        <begin position="132"/>
        <end position="145"/>
    </location>
</feature>